<evidence type="ECO:0000313" key="2">
    <source>
        <dbReference type="Proteomes" id="UP000789901"/>
    </source>
</evidence>
<dbReference type="Pfam" id="PF18759">
    <property type="entry name" value="Plavaka"/>
    <property type="match status" value="1"/>
</dbReference>
<comment type="caution">
    <text evidence="1">The sequence shown here is derived from an EMBL/GenBank/DDBJ whole genome shotgun (WGS) entry which is preliminary data.</text>
</comment>
<keyword evidence="2" id="KW-1185">Reference proteome</keyword>
<dbReference type="Proteomes" id="UP000789901">
    <property type="component" value="Unassembled WGS sequence"/>
</dbReference>
<gene>
    <name evidence="1" type="ORF">GMARGA_LOCUS38932</name>
</gene>
<proteinExistence type="predicted"/>
<reference evidence="1 2" key="1">
    <citation type="submission" date="2021-06" db="EMBL/GenBank/DDBJ databases">
        <authorList>
            <person name="Kallberg Y."/>
            <person name="Tangrot J."/>
            <person name="Rosling A."/>
        </authorList>
    </citation>
    <scope>NUCLEOTIDE SEQUENCE [LARGE SCALE GENOMIC DNA]</scope>
    <source>
        <strain evidence="1 2">120-4 pot B 10/14</strain>
    </source>
</reference>
<dbReference type="EMBL" id="CAJVQB010089989">
    <property type="protein sequence ID" value="CAG8847949.1"/>
    <property type="molecule type" value="Genomic_DNA"/>
</dbReference>
<evidence type="ECO:0000313" key="1">
    <source>
        <dbReference type="EMBL" id="CAG8847949.1"/>
    </source>
</evidence>
<accession>A0ABN7X4J9</accession>
<sequence length="265" mass="30612">MTIYQYGICKRSFLSSYGLTQYANAIHQEILTIPQPIQQRPQQLQHFLQTISRPNPVKMEDIVFEEENICDLDIANLQRTTLNDALDSIEKKNKPERIAKWPNNTYQDFMELIVEGNIFNNIGDKIIKFFNKHSNLEVSPLPKSTKNGKDYLNQIKSPSINFKEKVVAIYSGNNITLHYHPIFRAIQALLQRPENINGERIFGELYEGDWWLETEKTLAPLNHLLSTILYSDATIFDCLGKTSGHPVFLIFGNLPNWVRNSQNSK</sequence>
<dbReference type="InterPro" id="IPR041078">
    <property type="entry name" value="Plavaka"/>
</dbReference>
<feature type="non-terminal residue" evidence="1">
    <location>
        <position position="265"/>
    </location>
</feature>
<protein>
    <submittedName>
        <fullName evidence="1">27912_t:CDS:1</fullName>
    </submittedName>
</protein>
<name>A0ABN7X4J9_GIGMA</name>
<organism evidence="1 2">
    <name type="scientific">Gigaspora margarita</name>
    <dbReference type="NCBI Taxonomy" id="4874"/>
    <lineage>
        <taxon>Eukaryota</taxon>
        <taxon>Fungi</taxon>
        <taxon>Fungi incertae sedis</taxon>
        <taxon>Mucoromycota</taxon>
        <taxon>Glomeromycotina</taxon>
        <taxon>Glomeromycetes</taxon>
        <taxon>Diversisporales</taxon>
        <taxon>Gigasporaceae</taxon>
        <taxon>Gigaspora</taxon>
    </lineage>
</organism>